<sequence length="216" mass="24829">MCGPLNGLMASHALKRMEESGISPENRTVLTIGMRLQGHLEDEGQKTFENLSSPSSVAGITVRVQEMLMILEEWRFHLSIDTVFLFYPEYLSGSSYRPSTQLLLPIDTLWLREIQSRPWLSRTLPIYRMDWDDLFAALLREYLFVSLYRAVAESSASENAGRLGAMQSAEKNIGDRLEELNTLFHRERQTTITEELLDILSGFEALREKEPNSRRE</sequence>
<name>Q2LY35_SYNAS</name>
<accession>Q2LY35</accession>
<keyword evidence="4" id="KW-0813">Transport</keyword>
<dbReference type="AlphaFoldDB" id="Q2LY35"/>
<dbReference type="GO" id="GO:0045259">
    <property type="term" value="C:proton-transporting ATP synthase complex"/>
    <property type="evidence" value="ECO:0007669"/>
    <property type="project" value="UniProtKB-KW"/>
</dbReference>
<dbReference type="Pfam" id="PF00231">
    <property type="entry name" value="ATP-synt"/>
    <property type="match status" value="1"/>
</dbReference>
<keyword evidence="7" id="KW-0472">Membrane</keyword>
<dbReference type="PANTHER" id="PTHR11693">
    <property type="entry name" value="ATP SYNTHASE GAMMA CHAIN"/>
    <property type="match status" value="1"/>
</dbReference>
<evidence type="ECO:0000313" key="11">
    <source>
        <dbReference type="Proteomes" id="UP000001933"/>
    </source>
</evidence>
<evidence type="ECO:0000256" key="7">
    <source>
        <dbReference type="ARBA" id="ARBA00023136"/>
    </source>
</evidence>
<comment type="subcellular location">
    <subcellularLocation>
        <location evidence="2">Membrane</location>
        <topology evidence="2">Peripheral membrane protein</topology>
    </subcellularLocation>
</comment>
<keyword evidence="8" id="KW-0139">CF(1)</keyword>
<dbReference type="GO" id="GO:0046933">
    <property type="term" value="F:proton-transporting ATP synthase activity, rotational mechanism"/>
    <property type="evidence" value="ECO:0007669"/>
    <property type="project" value="InterPro"/>
</dbReference>
<evidence type="ECO:0000256" key="9">
    <source>
        <dbReference type="ARBA" id="ARBA00023310"/>
    </source>
</evidence>
<proteinExistence type="inferred from homology"/>
<dbReference type="EMBL" id="CP000252">
    <property type="protein sequence ID" value="ABC78994.1"/>
    <property type="molecule type" value="Genomic_DNA"/>
</dbReference>
<keyword evidence="5" id="KW-0375">Hydrogen ion transport</keyword>
<dbReference type="CDD" id="cd12151">
    <property type="entry name" value="F1-ATPase_gamma"/>
    <property type="match status" value="1"/>
</dbReference>
<evidence type="ECO:0000256" key="2">
    <source>
        <dbReference type="ARBA" id="ARBA00004170"/>
    </source>
</evidence>
<reference evidence="10 11" key="1">
    <citation type="journal article" date="2007" name="Proc. Natl. Acad. Sci. U.S.A.">
        <title>The genome of Syntrophus aciditrophicus: life at the thermodynamic limit of microbial growth.</title>
        <authorList>
            <person name="McInerney M.J."/>
            <person name="Rohlin L."/>
            <person name="Mouttaki H."/>
            <person name="Kim U."/>
            <person name="Krupp R.S."/>
            <person name="Rios-Hernandez L."/>
            <person name="Sieber J."/>
            <person name="Struchtemeyer C.G."/>
            <person name="Bhattacharyya A."/>
            <person name="Campbell J.W."/>
            <person name="Gunsalus R.P."/>
        </authorList>
    </citation>
    <scope>NUCLEOTIDE SEQUENCE [LARGE SCALE GENOMIC DNA]</scope>
    <source>
        <strain evidence="10 11">SB</strain>
    </source>
</reference>
<dbReference type="SUPFAM" id="SSF52943">
    <property type="entry name" value="ATP synthase (F1-ATPase), gamma subunit"/>
    <property type="match status" value="1"/>
</dbReference>
<dbReference type="Gene3D" id="1.10.287.80">
    <property type="entry name" value="ATP synthase, gamma subunit, helix hairpin domain"/>
    <property type="match status" value="1"/>
</dbReference>
<dbReference type="HOGENOM" id="CLU_050669_1_0_7"/>
<dbReference type="PRINTS" id="PR00126">
    <property type="entry name" value="ATPASEGAMMA"/>
</dbReference>
<dbReference type="eggNOG" id="COG0224">
    <property type="taxonomic scope" value="Bacteria"/>
</dbReference>
<gene>
    <name evidence="10" type="ORF">SYN_02105</name>
</gene>
<comment type="similarity">
    <text evidence="3">Belongs to the ATPase gamma chain family.</text>
</comment>
<keyword evidence="9" id="KW-0066">ATP synthesis</keyword>
<protein>
    <submittedName>
        <fullName evidence="10">F0F1-type ATP synthase, gamma subunit</fullName>
    </submittedName>
</protein>
<dbReference type="Gene3D" id="3.40.1380.10">
    <property type="match status" value="1"/>
</dbReference>
<evidence type="ECO:0000256" key="4">
    <source>
        <dbReference type="ARBA" id="ARBA00022448"/>
    </source>
</evidence>
<keyword evidence="6" id="KW-0406">Ion transport</keyword>
<evidence type="ECO:0000313" key="10">
    <source>
        <dbReference type="EMBL" id="ABC78994.1"/>
    </source>
</evidence>
<dbReference type="InParanoid" id="Q2LY35"/>
<evidence type="ECO:0000256" key="1">
    <source>
        <dbReference type="ARBA" id="ARBA00003456"/>
    </source>
</evidence>
<dbReference type="InterPro" id="IPR035968">
    <property type="entry name" value="ATP_synth_F1_ATPase_gsu"/>
</dbReference>
<evidence type="ECO:0000256" key="5">
    <source>
        <dbReference type="ARBA" id="ARBA00022781"/>
    </source>
</evidence>
<dbReference type="InterPro" id="IPR000131">
    <property type="entry name" value="ATP_synth_F1_gsu"/>
</dbReference>
<dbReference type="STRING" id="56780.SYN_02105"/>
<dbReference type="PANTHER" id="PTHR11693:SF22">
    <property type="entry name" value="ATP SYNTHASE SUBUNIT GAMMA, MITOCHONDRIAL"/>
    <property type="match status" value="1"/>
</dbReference>
<comment type="function">
    <text evidence="1">Produces ATP from ADP in the presence of a proton gradient across the membrane. The gamma chain is believed to be important in regulating ATPase activity and the flow of protons through the CF(0) complex.</text>
</comment>
<dbReference type="Proteomes" id="UP000001933">
    <property type="component" value="Chromosome"/>
</dbReference>
<evidence type="ECO:0000256" key="3">
    <source>
        <dbReference type="ARBA" id="ARBA00007681"/>
    </source>
</evidence>
<evidence type="ECO:0000256" key="6">
    <source>
        <dbReference type="ARBA" id="ARBA00023065"/>
    </source>
</evidence>
<evidence type="ECO:0000256" key="8">
    <source>
        <dbReference type="ARBA" id="ARBA00023196"/>
    </source>
</evidence>
<keyword evidence="11" id="KW-1185">Reference proteome</keyword>
<dbReference type="KEGG" id="sat:SYN_02105"/>
<organism evidence="10 11">
    <name type="scientific">Syntrophus aciditrophicus (strain SB)</name>
    <dbReference type="NCBI Taxonomy" id="56780"/>
    <lineage>
        <taxon>Bacteria</taxon>
        <taxon>Pseudomonadati</taxon>
        <taxon>Thermodesulfobacteriota</taxon>
        <taxon>Syntrophia</taxon>
        <taxon>Syntrophales</taxon>
        <taxon>Syntrophaceae</taxon>
        <taxon>Syntrophus</taxon>
    </lineage>
</organism>